<evidence type="ECO:0000313" key="8">
    <source>
        <dbReference type="EMBL" id="KIJ95827.1"/>
    </source>
</evidence>
<keyword evidence="9" id="KW-1185">Reference proteome</keyword>
<evidence type="ECO:0000256" key="4">
    <source>
        <dbReference type="ARBA" id="ARBA00022695"/>
    </source>
</evidence>
<dbReference type="Pfam" id="PF04998">
    <property type="entry name" value="RNA_pol_Rpb1_5"/>
    <property type="match status" value="1"/>
</dbReference>
<feature type="domain" description="RNA polymerase Rpb1" evidence="7">
    <location>
        <begin position="90"/>
        <end position="140"/>
    </location>
</feature>
<dbReference type="GO" id="GO:0003677">
    <property type="term" value="F:DNA binding"/>
    <property type="evidence" value="ECO:0007669"/>
    <property type="project" value="InterPro"/>
</dbReference>
<reference evidence="9" key="2">
    <citation type="submission" date="2015-01" db="EMBL/GenBank/DDBJ databases">
        <title>Evolutionary Origins and Diversification of the Mycorrhizal Mutualists.</title>
        <authorList>
            <consortium name="DOE Joint Genome Institute"/>
            <consortium name="Mycorrhizal Genomics Consortium"/>
            <person name="Kohler A."/>
            <person name="Kuo A."/>
            <person name="Nagy L.G."/>
            <person name="Floudas D."/>
            <person name="Copeland A."/>
            <person name="Barry K.W."/>
            <person name="Cichocki N."/>
            <person name="Veneault-Fourrey C."/>
            <person name="LaButti K."/>
            <person name="Lindquist E.A."/>
            <person name="Lipzen A."/>
            <person name="Lundell T."/>
            <person name="Morin E."/>
            <person name="Murat C."/>
            <person name="Riley R."/>
            <person name="Ohm R."/>
            <person name="Sun H."/>
            <person name="Tunlid A."/>
            <person name="Henrissat B."/>
            <person name="Grigoriev I.V."/>
            <person name="Hibbett D.S."/>
            <person name="Martin F."/>
        </authorList>
    </citation>
    <scope>NUCLEOTIDE SEQUENCE [LARGE SCALE GENOMIC DNA]</scope>
    <source>
        <strain evidence="9">LaAM-08-1</strain>
    </source>
</reference>
<dbReference type="HOGENOM" id="CLU_660680_0_0_1"/>
<dbReference type="AlphaFoldDB" id="A0A0C9XI40"/>
<dbReference type="SUPFAM" id="SSF64484">
    <property type="entry name" value="beta and beta-prime subunits of DNA dependent RNA-polymerase"/>
    <property type="match status" value="1"/>
</dbReference>
<accession>A0A0C9XI40</accession>
<feature type="region of interest" description="Disordered" evidence="6">
    <location>
        <begin position="1"/>
        <end position="33"/>
    </location>
</feature>
<keyword evidence="4" id="KW-0548">Nucleotidyltransferase</keyword>
<dbReference type="PANTHER" id="PTHR19376:SF37">
    <property type="entry name" value="DNA-DIRECTED RNA POLYMERASE II SUBUNIT RPB1"/>
    <property type="match status" value="1"/>
</dbReference>
<sequence length="416" mass="45799">MLTHHQPHSIPTPSHGKWSDPKEGETDEPKKGHVAMYKKPKDDHHMDDNVKQMAVAGSKDSFITNVSLRWTADDFSPESRGFVENSYLCGLKTQEFFSHVVVGREGWINKAVKMAETGYIRPRLVKALEDVLVCYDRFATRWISLTAWKSFECNSAIQDASSSHICIPEAFDWRILARCVVIIKVGTNIKTPSLTVYLDPKFAQELVSTTVSAAIVIRYDPDRSSAIIEEHSVSSSLSSPFPMKKSSPASSTVLGSFGWSLFECNSGVDFKRTSSNSSLATHLLALQTAAVRSLDLETDCNNCFENAVHIDLKPHFDGAQFSFEICGAALLPISLVRCIVGTHSPAEEALLGLVLKDARSFRDSGRGIGSAITILSVGTGKLSIRVIVPHVMLYPCKMDLSYDPAWSDELKAAVLM</sequence>
<dbReference type="GO" id="GO:0003899">
    <property type="term" value="F:DNA-directed RNA polymerase activity"/>
    <property type="evidence" value="ECO:0007669"/>
    <property type="project" value="UniProtKB-EC"/>
</dbReference>
<dbReference type="InterPro" id="IPR007081">
    <property type="entry name" value="RNA_pol_Rpb1_5"/>
</dbReference>
<evidence type="ECO:0000256" key="5">
    <source>
        <dbReference type="ARBA" id="ARBA00023163"/>
    </source>
</evidence>
<evidence type="ECO:0000256" key="3">
    <source>
        <dbReference type="ARBA" id="ARBA00022679"/>
    </source>
</evidence>
<dbReference type="EMBL" id="KN838742">
    <property type="protein sequence ID" value="KIJ95827.1"/>
    <property type="molecule type" value="Genomic_DNA"/>
</dbReference>
<evidence type="ECO:0000256" key="1">
    <source>
        <dbReference type="ARBA" id="ARBA00012418"/>
    </source>
</evidence>
<proteinExistence type="predicted"/>
<protein>
    <recommendedName>
        <fullName evidence="1">DNA-directed RNA polymerase</fullName>
        <ecNumber evidence="1">2.7.7.6</ecNumber>
    </recommendedName>
</protein>
<evidence type="ECO:0000313" key="9">
    <source>
        <dbReference type="Proteomes" id="UP000054477"/>
    </source>
</evidence>
<dbReference type="PANTHER" id="PTHR19376">
    <property type="entry name" value="DNA-DIRECTED RNA POLYMERASE"/>
    <property type="match status" value="1"/>
</dbReference>
<organism evidence="8 9">
    <name type="scientific">Laccaria amethystina LaAM-08-1</name>
    <dbReference type="NCBI Taxonomy" id="1095629"/>
    <lineage>
        <taxon>Eukaryota</taxon>
        <taxon>Fungi</taxon>
        <taxon>Dikarya</taxon>
        <taxon>Basidiomycota</taxon>
        <taxon>Agaricomycotina</taxon>
        <taxon>Agaricomycetes</taxon>
        <taxon>Agaricomycetidae</taxon>
        <taxon>Agaricales</taxon>
        <taxon>Agaricineae</taxon>
        <taxon>Hydnangiaceae</taxon>
        <taxon>Laccaria</taxon>
    </lineage>
</organism>
<keyword evidence="5" id="KW-0804">Transcription</keyword>
<dbReference type="InterPro" id="IPR045867">
    <property type="entry name" value="DNA-dir_RpoC_beta_prime"/>
</dbReference>
<dbReference type="Proteomes" id="UP000054477">
    <property type="component" value="Unassembled WGS sequence"/>
</dbReference>
<dbReference type="Gene3D" id="6.10.250.2940">
    <property type="match status" value="1"/>
</dbReference>
<evidence type="ECO:0000259" key="7">
    <source>
        <dbReference type="Pfam" id="PF04998"/>
    </source>
</evidence>
<evidence type="ECO:0000256" key="6">
    <source>
        <dbReference type="SAM" id="MobiDB-lite"/>
    </source>
</evidence>
<evidence type="ECO:0000256" key="2">
    <source>
        <dbReference type="ARBA" id="ARBA00022478"/>
    </source>
</evidence>
<dbReference type="EC" id="2.7.7.6" evidence="1"/>
<gene>
    <name evidence="8" type="ORF">K443DRAFT_11114</name>
</gene>
<reference evidence="8 9" key="1">
    <citation type="submission" date="2014-04" db="EMBL/GenBank/DDBJ databases">
        <authorList>
            <consortium name="DOE Joint Genome Institute"/>
            <person name="Kuo A."/>
            <person name="Kohler A."/>
            <person name="Nagy L.G."/>
            <person name="Floudas D."/>
            <person name="Copeland A."/>
            <person name="Barry K.W."/>
            <person name="Cichocki N."/>
            <person name="Veneault-Fourrey C."/>
            <person name="LaButti K."/>
            <person name="Lindquist E.A."/>
            <person name="Lipzen A."/>
            <person name="Lundell T."/>
            <person name="Morin E."/>
            <person name="Murat C."/>
            <person name="Sun H."/>
            <person name="Tunlid A."/>
            <person name="Henrissat B."/>
            <person name="Grigoriev I.V."/>
            <person name="Hibbett D.S."/>
            <person name="Martin F."/>
            <person name="Nordberg H.P."/>
            <person name="Cantor M.N."/>
            <person name="Hua S.X."/>
        </authorList>
    </citation>
    <scope>NUCLEOTIDE SEQUENCE [LARGE SCALE GENOMIC DNA]</scope>
    <source>
        <strain evidence="8 9">LaAM-08-1</strain>
    </source>
</reference>
<keyword evidence="3" id="KW-0808">Transferase</keyword>
<feature type="compositionally biased region" description="Basic and acidic residues" evidence="6">
    <location>
        <begin position="17"/>
        <end position="31"/>
    </location>
</feature>
<name>A0A0C9XI40_9AGAR</name>
<dbReference type="OrthoDB" id="270392at2759"/>
<dbReference type="STRING" id="1095629.A0A0C9XI40"/>
<dbReference type="GO" id="GO:0006351">
    <property type="term" value="P:DNA-templated transcription"/>
    <property type="evidence" value="ECO:0007669"/>
    <property type="project" value="InterPro"/>
</dbReference>
<keyword evidence="2" id="KW-0240">DNA-directed RNA polymerase</keyword>
<dbReference type="GO" id="GO:0005665">
    <property type="term" value="C:RNA polymerase II, core complex"/>
    <property type="evidence" value="ECO:0007669"/>
    <property type="project" value="TreeGrafter"/>
</dbReference>